<organism evidence="3 4">
    <name type="scientific">Drosophila busckii</name>
    <name type="common">Fruit fly</name>
    <dbReference type="NCBI Taxonomy" id="30019"/>
    <lineage>
        <taxon>Eukaryota</taxon>
        <taxon>Metazoa</taxon>
        <taxon>Ecdysozoa</taxon>
        <taxon>Arthropoda</taxon>
        <taxon>Hexapoda</taxon>
        <taxon>Insecta</taxon>
        <taxon>Pterygota</taxon>
        <taxon>Neoptera</taxon>
        <taxon>Endopterygota</taxon>
        <taxon>Diptera</taxon>
        <taxon>Brachycera</taxon>
        <taxon>Muscomorpha</taxon>
        <taxon>Ephydroidea</taxon>
        <taxon>Drosophilidae</taxon>
        <taxon>Drosophila</taxon>
    </lineage>
</organism>
<dbReference type="OMA" id="QVKFRMQ"/>
<protein>
    <submittedName>
        <fullName evidence="3">CG14651</fullName>
    </submittedName>
</protein>
<dbReference type="Proteomes" id="UP000494163">
    <property type="component" value="Chromosome 2L"/>
</dbReference>
<evidence type="ECO:0000259" key="2">
    <source>
        <dbReference type="Pfam" id="PF08393"/>
    </source>
</evidence>
<gene>
    <name evidence="3" type="ORF">Dbus_chr2Lg443</name>
</gene>
<keyword evidence="1" id="KW-0175">Coiled coil</keyword>
<feature type="coiled-coil region" evidence="1">
    <location>
        <begin position="1016"/>
        <end position="1056"/>
    </location>
</feature>
<dbReference type="GO" id="GO:0045505">
    <property type="term" value="F:dynein intermediate chain binding"/>
    <property type="evidence" value="ECO:0007669"/>
    <property type="project" value="InterPro"/>
</dbReference>
<dbReference type="PANTHER" id="PTHR22878:SF68">
    <property type="entry name" value="DYNEIN HEAVY CHAIN 6, AXONEMAL-LIKE"/>
    <property type="match status" value="1"/>
</dbReference>
<dbReference type="AlphaFoldDB" id="A0A0M4E3U0"/>
<dbReference type="InterPro" id="IPR026983">
    <property type="entry name" value="DHC"/>
</dbReference>
<feature type="domain" description="Dynein heavy chain linker" evidence="2">
    <location>
        <begin position="880"/>
        <end position="1030"/>
    </location>
</feature>
<dbReference type="EMBL" id="CP012523">
    <property type="protein sequence ID" value="ALC38358.1"/>
    <property type="molecule type" value="Genomic_DNA"/>
</dbReference>
<evidence type="ECO:0000256" key="1">
    <source>
        <dbReference type="SAM" id="Coils"/>
    </source>
</evidence>
<sequence length="1058" mass="124716">MAEDMSGSNSIDSAMEDGYTKPICIMPPRPGTAPKNFHELYIPRDQLTSMNYPIQEAQRWLTLLGKNGKVHRFPLPTILPKVIQTRIVPKGELPKDVAVDRRRRQYSKINLSEELKKAGLTNDVLQPTEEQYNIMSEFAFPNKFPLSFFDDSNYDISSPEAWFELGVVGDVHYPLPARAFLPSNRSLRSCSWVLAAVISHSEKTDLWTLTSLEDDCTYEVPKLQFMFLAEDPHQYIERLKSAIHERHKGEQLMLMELIVDCVLHDDIESTTFYRFKPIEEQLKQAQCTELCKRRLRSEVNIVFERLMALYELERFIINMPKEFPQFRNISLKEYMPKAARVDFAERERRELQALQMDIKDRRLSWKRASLFYCAGGIEAMMGVAIECQHVETLSIFVVNFNKPTALADLLQSQEAHSDHVATFLKVYWPQQLTTVITSVLRALGKGWLDISLNNWTVYQMCKISRFIWQVKFRMQESMEVLLLTSLLNFSHFVCDPCLQFLHLKPNYKWTNDYIETEFPYHKPVFALTLGINEDRKVFYSTNPDEFQPALMDIFKRGLEKTSGVRCIDADVMSYLKFAPNLYILTVEMIEDRFIIENELMRICYAQAVLPLKAYARHYERFIDFYLLNVTDFMKAYAAANKPSSQVKRDIIEHKRLKEELRVILPAFITIGPFYINVDTMKQYMIKKYIEIVRRIFEYYVDRMYNINEAIVERCQEVFAKIAVRPMSIEHLYEIRDFGLTVPDLVDQLRADIQVMWLEYELLDSFFYNLSDFQFAMKWNAYAWPHQILMRLSTLKEEQKIDIEEFLRLHYSECQGFEERLESLNDEVQAFSLVFNPNRAQETSVDIKKTSAVIKELEKLGQTLAFRQELFELEPLSMEFLESIIESFEPYKKLWYACANFLKLEEATVGNPIIQLDLDEVWNYILKLRQELEESVESFSEKPEIVNVAHVFMEKIEEFLPVFNSIKDLRNENWIYLHWMELSKVIGVEIKYTVSMNYQYLMRKGILDFLPEVTEISIKATNEAEEIRAAMEEEERRKQAELDAMLLRKQLRKCRRDIL</sequence>
<evidence type="ECO:0000313" key="4">
    <source>
        <dbReference type="Proteomes" id="UP000494163"/>
    </source>
</evidence>
<keyword evidence="4" id="KW-1185">Reference proteome</keyword>
<accession>A0A0M4E3U0</accession>
<dbReference type="InterPro" id="IPR013602">
    <property type="entry name" value="Dynein_heavy_linker"/>
</dbReference>
<evidence type="ECO:0000313" key="3">
    <source>
        <dbReference type="EMBL" id="ALC38358.1"/>
    </source>
</evidence>
<proteinExistence type="predicted"/>
<dbReference type="OrthoDB" id="424310at2759"/>
<name>A0A0M4E3U0_DROBS</name>
<dbReference type="PANTHER" id="PTHR22878">
    <property type="entry name" value="DYNEIN HEAVY CHAIN 6, AXONEMAL-LIKE-RELATED"/>
    <property type="match status" value="1"/>
</dbReference>
<dbReference type="GO" id="GO:0007018">
    <property type="term" value="P:microtubule-based movement"/>
    <property type="evidence" value="ECO:0007669"/>
    <property type="project" value="InterPro"/>
</dbReference>
<reference evidence="3 4" key="1">
    <citation type="submission" date="2015-08" db="EMBL/GenBank/DDBJ databases">
        <title>Ancestral chromatin configuration constrains chromatin evolution on differentiating sex chromosomes in Drosophila.</title>
        <authorList>
            <person name="Zhou Q."/>
            <person name="Bachtrog D."/>
        </authorList>
    </citation>
    <scope>NUCLEOTIDE SEQUENCE [LARGE SCALE GENOMIC DNA]</scope>
    <source>
        <tissue evidence="3">Whole larvae</tissue>
    </source>
</reference>
<dbReference type="SMR" id="A0A0M4E3U0"/>
<dbReference type="GO" id="GO:0030286">
    <property type="term" value="C:dynein complex"/>
    <property type="evidence" value="ECO:0007669"/>
    <property type="project" value="InterPro"/>
</dbReference>
<dbReference type="Pfam" id="PF08393">
    <property type="entry name" value="DHC_N2"/>
    <property type="match status" value="1"/>
</dbReference>
<dbReference type="GO" id="GO:0051959">
    <property type="term" value="F:dynein light intermediate chain binding"/>
    <property type="evidence" value="ECO:0007669"/>
    <property type="project" value="InterPro"/>
</dbReference>